<dbReference type="GO" id="GO:0046872">
    <property type="term" value="F:metal ion binding"/>
    <property type="evidence" value="ECO:0007669"/>
    <property type="project" value="UniProtKB-KW"/>
</dbReference>
<dbReference type="SMART" id="SM00132">
    <property type="entry name" value="LIM"/>
    <property type="match status" value="1"/>
</dbReference>
<evidence type="ECO:0000313" key="8">
    <source>
        <dbReference type="EMBL" id="OXU21349.1"/>
    </source>
</evidence>
<evidence type="ECO:0000256" key="2">
    <source>
        <dbReference type="ARBA" id="ARBA00022737"/>
    </source>
</evidence>
<feature type="domain" description="LIM zinc-binding" evidence="7">
    <location>
        <begin position="81"/>
        <end position="166"/>
    </location>
</feature>
<proteinExistence type="predicted"/>
<sequence length="170" mass="18157">MSKKELPSRHAWNARDKGRSGTRFFSSSSSSIYKSAAAGPAAERSPELVDFTYVYCLARLPCSTEWYSAARLNETMFGSTGACAACGQTIAATELVTRAGGNVFHPKCFTCTKCGTQLTQGDSSSSSSDSCSDHSHDPPVTALNCRYYLLSGAAVCETDFNKMMKSSPVA</sequence>
<dbReference type="PROSITE" id="PS00478">
    <property type="entry name" value="LIM_DOMAIN_1"/>
    <property type="match status" value="1"/>
</dbReference>
<dbReference type="Gene3D" id="2.10.110.10">
    <property type="entry name" value="Cysteine Rich Protein"/>
    <property type="match status" value="1"/>
</dbReference>
<keyword evidence="3 5" id="KW-0862">Zinc</keyword>
<dbReference type="PANTHER" id="PTHR45787:SF13">
    <property type="entry name" value="LD11652P"/>
    <property type="match status" value="1"/>
</dbReference>
<dbReference type="PANTHER" id="PTHR45787">
    <property type="entry name" value="LD11652P"/>
    <property type="match status" value="1"/>
</dbReference>
<dbReference type="PROSITE" id="PS50023">
    <property type="entry name" value="LIM_DOMAIN_2"/>
    <property type="match status" value="1"/>
</dbReference>
<dbReference type="OrthoDB" id="6352355at2759"/>
<accession>A0A232ESK9</accession>
<evidence type="ECO:0000256" key="6">
    <source>
        <dbReference type="SAM" id="MobiDB-lite"/>
    </source>
</evidence>
<evidence type="ECO:0000256" key="1">
    <source>
        <dbReference type="ARBA" id="ARBA00022723"/>
    </source>
</evidence>
<protein>
    <recommendedName>
        <fullName evidence="7">LIM zinc-binding domain-containing protein</fullName>
    </recommendedName>
</protein>
<dbReference type="SUPFAM" id="SSF57716">
    <property type="entry name" value="Glucocorticoid receptor-like (DNA-binding domain)"/>
    <property type="match status" value="1"/>
</dbReference>
<evidence type="ECO:0000256" key="4">
    <source>
        <dbReference type="ARBA" id="ARBA00023038"/>
    </source>
</evidence>
<dbReference type="InterPro" id="IPR050945">
    <property type="entry name" value="LMO_RBTN_TF"/>
</dbReference>
<dbReference type="STRING" id="543379.A0A232ESK9"/>
<evidence type="ECO:0000256" key="3">
    <source>
        <dbReference type="ARBA" id="ARBA00022833"/>
    </source>
</evidence>
<feature type="non-terminal residue" evidence="8">
    <location>
        <position position="170"/>
    </location>
</feature>
<reference evidence="8 9" key="1">
    <citation type="journal article" date="2017" name="Curr. Biol.">
        <title>The Evolution of Venom by Co-option of Single-Copy Genes.</title>
        <authorList>
            <person name="Martinson E.O."/>
            <person name="Mrinalini"/>
            <person name="Kelkar Y.D."/>
            <person name="Chang C.H."/>
            <person name="Werren J.H."/>
        </authorList>
    </citation>
    <scope>NUCLEOTIDE SEQUENCE [LARGE SCALE GENOMIC DNA]</scope>
    <source>
        <strain evidence="8 9">Alberta</strain>
        <tissue evidence="8">Whole body</tissue>
    </source>
</reference>
<comment type="caution">
    <text evidence="8">The sequence shown here is derived from an EMBL/GenBank/DDBJ whole genome shotgun (WGS) entry which is preliminary data.</text>
</comment>
<feature type="compositionally biased region" description="Basic and acidic residues" evidence="6">
    <location>
        <begin position="1"/>
        <end position="19"/>
    </location>
</feature>
<keyword evidence="2" id="KW-0677">Repeat</keyword>
<organism evidence="8 9">
    <name type="scientific">Trichomalopsis sarcophagae</name>
    <dbReference type="NCBI Taxonomy" id="543379"/>
    <lineage>
        <taxon>Eukaryota</taxon>
        <taxon>Metazoa</taxon>
        <taxon>Ecdysozoa</taxon>
        <taxon>Arthropoda</taxon>
        <taxon>Hexapoda</taxon>
        <taxon>Insecta</taxon>
        <taxon>Pterygota</taxon>
        <taxon>Neoptera</taxon>
        <taxon>Endopterygota</taxon>
        <taxon>Hymenoptera</taxon>
        <taxon>Apocrita</taxon>
        <taxon>Proctotrupomorpha</taxon>
        <taxon>Chalcidoidea</taxon>
        <taxon>Pteromalidae</taxon>
        <taxon>Pteromalinae</taxon>
        <taxon>Trichomalopsis</taxon>
    </lineage>
</organism>
<dbReference type="Pfam" id="PF00412">
    <property type="entry name" value="LIM"/>
    <property type="match status" value="1"/>
</dbReference>
<name>A0A232ESK9_9HYME</name>
<dbReference type="EMBL" id="NNAY01002405">
    <property type="protein sequence ID" value="OXU21349.1"/>
    <property type="molecule type" value="Genomic_DNA"/>
</dbReference>
<evidence type="ECO:0000256" key="5">
    <source>
        <dbReference type="PROSITE-ProRule" id="PRU00125"/>
    </source>
</evidence>
<keyword evidence="1 5" id="KW-0479">Metal-binding</keyword>
<dbReference type="Proteomes" id="UP000215335">
    <property type="component" value="Unassembled WGS sequence"/>
</dbReference>
<keyword evidence="9" id="KW-1185">Reference proteome</keyword>
<evidence type="ECO:0000259" key="7">
    <source>
        <dbReference type="PROSITE" id="PS50023"/>
    </source>
</evidence>
<gene>
    <name evidence="8" type="ORF">TSAR_014991</name>
</gene>
<dbReference type="InterPro" id="IPR001781">
    <property type="entry name" value="Znf_LIM"/>
</dbReference>
<dbReference type="AlphaFoldDB" id="A0A232ESK9"/>
<feature type="region of interest" description="Disordered" evidence="6">
    <location>
        <begin position="1"/>
        <end position="27"/>
    </location>
</feature>
<keyword evidence="4 5" id="KW-0440">LIM domain</keyword>
<evidence type="ECO:0000313" key="9">
    <source>
        <dbReference type="Proteomes" id="UP000215335"/>
    </source>
</evidence>